<dbReference type="EMBL" id="VJMZ01000001">
    <property type="protein sequence ID" value="TRM10514.1"/>
    <property type="molecule type" value="Genomic_DNA"/>
</dbReference>
<evidence type="ECO:0000256" key="4">
    <source>
        <dbReference type="RuleBase" id="RU003733"/>
    </source>
</evidence>
<evidence type="ECO:0000313" key="7">
    <source>
        <dbReference type="EMBL" id="TRM10514.1"/>
    </source>
</evidence>
<dbReference type="Proteomes" id="UP000319280">
    <property type="component" value="Unassembled WGS sequence"/>
</dbReference>
<accession>A0A549YF45</accession>
<name>A0A549YF45_9BACI</name>
<sequence length="493" mass="54342">MPYIAAFDIGTTSMKGVLLDRQANVHGACTVRLDTHYGPDGEIEQNPDDWWAGVKEIADKWWHTFAIDPTQVVGITFSGQMEDVISISNRETWAILYSDTRAVDEADWIQQTCPELQDAIGNTIRSSTPLAKLRWQQNHNPDKYERSSAFVFSAKDYIIYQLTNAVVTDPTTGATTGMMNLEKRQWELESLRKLDLDPAKLPALMEADETVGYVTEAAAGQTGFPELTPVVCGSGDAGASTIGAAAVHHGDSYFYIGTTGWAAVIRDNVQLREPIDGLFHLAHLPKKTNITIAPLLNAGNVHRWAVQTFASTGNVEDYETFENMVQASAPGSNGVLFLPYIHGERCPVHDAEAKGAFWGIGPTTTTSDFARAVMEGLSFSLKQIMDALTDDTVGTVTLIGGGTKSTSWCQMLADCIGRPIRVPTASEYMPVIGASTTAFIAMGWVKDYQDFTERFIMPAEATVYEPNLQRYEQYQAIYQRYVQLYPAMKGIDR</sequence>
<keyword evidence="8" id="KW-1185">Reference proteome</keyword>
<evidence type="ECO:0000259" key="5">
    <source>
        <dbReference type="Pfam" id="PF00370"/>
    </source>
</evidence>
<dbReference type="GO" id="GO:0016301">
    <property type="term" value="F:kinase activity"/>
    <property type="evidence" value="ECO:0007669"/>
    <property type="project" value="UniProtKB-KW"/>
</dbReference>
<evidence type="ECO:0000256" key="1">
    <source>
        <dbReference type="ARBA" id="ARBA00009156"/>
    </source>
</evidence>
<reference evidence="7 8" key="1">
    <citation type="submission" date="2019-07" db="EMBL/GenBank/DDBJ databases">
        <title>Genomic analysis of Lentibacillus sp. NKC851-2.</title>
        <authorList>
            <person name="Oh Y.J."/>
        </authorList>
    </citation>
    <scope>NUCLEOTIDE SEQUENCE [LARGE SCALE GENOMIC DNA]</scope>
    <source>
        <strain evidence="7 8">NKC851-2</strain>
    </source>
</reference>
<evidence type="ECO:0000313" key="8">
    <source>
        <dbReference type="Proteomes" id="UP000319280"/>
    </source>
</evidence>
<dbReference type="GO" id="GO:0005975">
    <property type="term" value="P:carbohydrate metabolic process"/>
    <property type="evidence" value="ECO:0007669"/>
    <property type="project" value="InterPro"/>
</dbReference>
<proteinExistence type="inferred from homology"/>
<dbReference type="InterPro" id="IPR018483">
    <property type="entry name" value="Carb_kinase_FGGY_CS"/>
</dbReference>
<dbReference type="PANTHER" id="PTHR43095">
    <property type="entry name" value="SUGAR KINASE"/>
    <property type="match status" value="1"/>
</dbReference>
<dbReference type="InterPro" id="IPR000577">
    <property type="entry name" value="Carb_kinase_FGGY"/>
</dbReference>
<feature type="domain" description="Carbohydrate kinase FGGY N-terminal" evidence="5">
    <location>
        <begin position="3"/>
        <end position="243"/>
    </location>
</feature>
<dbReference type="GO" id="GO:0016773">
    <property type="term" value="F:phosphotransferase activity, alcohol group as acceptor"/>
    <property type="evidence" value="ECO:0007669"/>
    <property type="project" value="InterPro"/>
</dbReference>
<evidence type="ECO:0000259" key="6">
    <source>
        <dbReference type="Pfam" id="PF02782"/>
    </source>
</evidence>
<comment type="caution">
    <text evidence="7">The sequence shown here is derived from an EMBL/GenBank/DDBJ whole genome shotgun (WGS) entry which is preliminary data.</text>
</comment>
<dbReference type="InterPro" id="IPR018485">
    <property type="entry name" value="FGGY_C"/>
</dbReference>
<dbReference type="InterPro" id="IPR043129">
    <property type="entry name" value="ATPase_NBD"/>
</dbReference>
<gene>
    <name evidence="7" type="ORF">FH966_01580</name>
</gene>
<dbReference type="Pfam" id="PF02782">
    <property type="entry name" value="FGGY_C"/>
    <property type="match status" value="1"/>
</dbReference>
<dbReference type="InterPro" id="IPR018484">
    <property type="entry name" value="FGGY_N"/>
</dbReference>
<dbReference type="PANTHER" id="PTHR43095:SF5">
    <property type="entry name" value="XYLULOSE KINASE"/>
    <property type="match status" value="1"/>
</dbReference>
<organism evidence="7 8">
    <name type="scientific">Lentibacillus cibarius</name>
    <dbReference type="NCBI Taxonomy" id="2583219"/>
    <lineage>
        <taxon>Bacteria</taxon>
        <taxon>Bacillati</taxon>
        <taxon>Bacillota</taxon>
        <taxon>Bacilli</taxon>
        <taxon>Bacillales</taxon>
        <taxon>Bacillaceae</taxon>
        <taxon>Lentibacillus</taxon>
    </lineage>
</organism>
<dbReference type="Pfam" id="PF00370">
    <property type="entry name" value="FGGY_N"/>
    <property type="match status" value="1"/>
</dbReference>
<dbReference type="SUPFAM" id="SSF53067">
    <property type="entry name" value="Actin-like ATPase domain"/>
    <property type="match status" value="2"/>
</dbReference>
<dbReference type="CDD" id="cd07805">
    <property type="entry name" value="ASKHA_NBD_FGGY_CvXK-like"/>
    <property type="match status" value="1"/>
</dbReference>
<dbReference type="PIRSF" id="PIRSF000538">
    <property type="entry name" value="GlpK"/>
    <property type="match status" value="1"/>
</dbReference>
<dbReference type="InterPro" id="IPR050406">
    <property type="entry name" value="FGGY_Carb_Kinase"/>
</dbReference>
<evidence type="ECO:0008006" key="9">
    <source>
        <dbReference type="Google" id="ProtNLM"/>
    </source>
</evidence>
<dbReference type="PROSITE" id="PS00445">
    <property type="entry name" value="FGGY_KINASES_2"/>
    <property type="match status" value="1"/>
</dbReference>
<evidence type="ECO:0000256" key="3">
    <source>
        <dbReference type="ARBA" id="ARBA00022777"/>
    </source>
</evidence>
<dbReference type="AlphaFoldDB" id="A0A549YF45"/>
<keyword evidence="3 4" id="KW-0418">Kinase</keyword>
<protein>
    <recommendedName>
        <fullName evidence="9">Xylulokinase</fullName>
    </recommendedName>
</protein>
<keyword evidence="2 4" id="KW-0808">Transferase</keyword>
<evidence type="ECO:0000256" key="2">
    <source>
        <dbReference type="ARBA" id="ARBA00022679"/>
    </source>
</evidence>
<comment type="similarity">
    <text evidence="1 4">Belongs to the FGGY kinase family.</text>
</comment>
<feature type="domain" description="Carbohydrate kinase FGGY C-terminal" evidence="6">
    <location>
        <begin position="298"/>
        <end position="442"/>
    </location>
</feature>
<dbReference type="RefSeq" id="WP_142789807.1">
    <property type="nucleotide sequence ID" value="NZ_VJMZ01000001.1"/>
</dbReference>
<dbReference type="Gene3D" id="3.30.420.40">
    <property type="match status" value="2"/>
</dbReference>